<evidence type="ECO:0000313" key="3">
    <source>
        <dbReference type="EMBL" id="BBP00287.1"/>
    </source>
</evidence>
<keyword evidence="1" id="KW-1133">Transmembrane helix</keyword>
<dbReference type="KEGG" id="sniv:SFSGTM_09950"/>
<dbReference type="EMBL" id="AP021881">
    <property type="protein sequence ID" value="BBP00287.1"/>
    <property type="molecule type" value="Genomic_DNA"/>
</dbReference>
<sequence>MLPDNIPTNSAAEWLTAPPRPRLITPLNLAGLVVAVGTVLFLLYPQQRIEKQLGLNHQVDAVSLQYMRSLLTTEPDNYALRLQLALAYSQIGQYANALTTLQPLYTAPNAQRRDEAYIAQLTILRSITFATTPDSLQRTEKLRQLRLAIQQAEPHIYQTASLLSLATLAESTGETAIAERILAKIMRTTRDTTTFSHVAQLALGNGHYLTSAQYSWQAMQLAKSPADKSRYLIQTLDTLQSGGMGNLGLAWVQQLPPAQWQTPEMLYKLTKLALASNRPAQADAYAQQLMGLDNPHPPRFVPVYADLAYTAFLGNGDLANALKLSQFAVATIPNNAMWHERLAHIAEWSNQPKLALVQWRWLALHQGNESAWQSWMRLAGGLYDYAAQILGLEHDWQRHEQDEQYARKIVQTYEYIDEPEAALAWLDHHGDETHRPELLLLSADLAVRMGQDQDAITRYRRYLKNNEVQPDVAVNIAALMQRAGLYDEAFSILDRTYKLATPADKLFWLNFGELAWRLRHYEQAVIAYRVLSDAPDAGASEQERLFQATKHLNPRLAAQTAEQYWHKTERLSLFMDAVNTYAELDDWPAVQRLYHMTEAAKWRSYDEDLRFVALRAEMYKHAGNFRAAERDYRYLIKRYPTDNNLKEAYLWLLLDTRQFGQLDIQMQQWASLIPDHPTLWDVFAAGYLSQGRPNQALALYNRMAKAHLQDELWMLNYAVTLEAGGQPELAWQVRRQIWQQRLTQQQPKEWLNTQANAKDIERLRLLLLNDPQLGQSVLWKLLRTGSNALKQNSQFVELATVWLNDKEQNDAIRTWLMRQYAHWLSTPLGVQISDALTNQDYQAAAAILEHDGILLYDKMNLNYLAKRIDNAADLAYIAMDRSRLDESLYQQAAPMLVENSRTAGVMTTYSNYGSYTAVTNEITATNHDIGGLKLDLSLHQIDRTAVDTTVLTRAPNEVGGEIALRQLGNSYTNTLKLQFTQGLNTLAGISFNHQHQIGTRLQLDTELSFNQIATETAAMRIVGKRDQIALDGNYRIDRWTQLNLRGEYNQYHSVDGQTLGSGQVLTTTLSHTLSEVHPALRSRLVATIAQYQTANTQLTGKTASLVPADQASTASYFMPQSMREIAAYASLGDAIDSRTPAHDFEYMAEIGVFYNNIAGTGIRANAGIAGRVIGADRLQLFTRYDQAPSGQGKSTLEAGVGYHLHY</sequence>
<dbReference type="InterPro" id="IPR057306">
    <property type="entry name" value="B-barrel_PelB_C"/>
</dbReference>
<dbReference type="Pfam" id="PF24604">
    <property type="entry name" value="B-barrel_PelB_C"/>
    <property type="match status" value="1"/>
</dbReference>
<gene>
    <name evidence="3" type="ORF">SFSGTM_09950</name>
</gene>
<keyword evidence="1" id="KW-0472">Membrane</keyword>
<dbReference type="Pfam" id="PF13429">
    <property type="entry name" value="TPR_15"/>
    <property type="match status" value="1"/>
</dbReference>
<evidence type="ECO:0000259" key="2">
    <source>
        <dbReference type="Pfam" id="PF24604"/>
    </source>
</evidence>
<name>A0A809SD28_9PROT</name>
<dbReference type="InterPro" id="IPR011990">
    <property type="entry name" value="TPR-like_helical_dom_sf"/>
</dbReference>
<dbReference type="SUPFAM" id="SSF48452">
    <property type="entry name" value="TPR-like"/>
    <property type="match status" value="3"/>
</dbReference>
<keyword evidence="4" id="KW-1185">Reference proteome</keyword>
<evidence type="ECO:0000256" key="1">
    <source>
        <dbReference type="SAM" id="Phobius"/>
    </source>
</evidence>
<keyword evidence="1" id="KW-0812">Transmembrane</keyword>
<accession>A0A809SD28</accession>
<evidence type="ECO:0000313" key="4">
    <source>
        <dbReference type="Proteomes" id="UP000463939"/>
    </source>
</evidence>
<feature type="domain" description="PelB C-terminal" evidence="2">
    <location>
        <begin position="898"/>
        <end position="1205"/>
    </location>
</feature>
<dbReference type="AlphaFoldDB" id="A0A809SD28"/>
<dbReference type="Gene3D" id="1.25.40.10">
    <property type="entry name" value="Tetratricopeptide repeat domain"/>
    <property type="match status" value="3"/>
</dbReference>
<organism evidence="3 4">
    <name type="scientific">Sulfuriferula nivalis</name>
    <dbReference type="NCBI Taxonomy" id="2675298"/>
    <lineage>
        <taxon>Bacteria</taxon>
        <taxon>Pseudomonadati</taxon>
        <taxon>Pseudomonadota</taxon>
        <taxon>Betaproteobacteria</taxon>
        <taxon>Nitrosomonadales</taxon>
        <taxon>Sulfuricellaceae</taxon>
        <taxon>Sulfuriferula</taxon>
    </lineage>
</organism>
<protein>
    <recommendedName>
        <fullName evidence="2">PelB C-terminal domain-containing protein</fullName>
    </recommendedName>
</protein>
<dbReference type="Proteomes" id="UP000463939">
    <property type="component" value="Chromosome"/>
</dbReference>
<reference evidence="4" key="1">
    <citation type="submission" date="2019-11" db="EMBL/GenBank/DDBJ databases">
        <title>Isolation and characterization of a novel species in the genus Sulfuriferula.</title>
        <authorList>
            <person name="Mochizuki J."/>
            <person name="Kojima H."/>
            <person name="Fukui M."/>
        </authorList>
    </citation>
    <scope>NUCLEOTIDE SEQUENCE [LARGE SCALE GENOMIC DNA]</scope>
    <source>
        <strain evidence="4">SGTM</strain>
    </source>
</reference>
<proteinExistence type="predicted"/>
<feature type="transmembrane region" description="Helical" evidence="1">
    <location>
        <begin position="23"/>
        <end position="44"/>
    </location>
</feature>